<evidence type="ECO:0000313" key="10">
    <source>
        <dbReference type="Proteomes" id="UP000504604"/>
    </source>
</evidence>
<keyword evidence="5 8" id="KW-0812">Transmembrane</keyword>
<evidence type="ECO:0000256" key="7">
    <source>
        <dbReference type="ARBA" id="ARBA00023136"/>
    </source>
</evidence>
<feature type="transmembrane region" description="Helical" evidence="8">
    <location>
        <begin position="138"/>
        <end position="155"/>
    </location>
</feature>
<feature type="domain" description="Casparian strip membrane protein" evidence="9">
    <location>
        <begin position="10"/>
        <end position="141"/>
    </location>
</feature>
<evidence type="ECO:0000256" key="5">
    <source>
        <dbReference type="ARBA" id="ARBA00022692"/>
    </source>
</evidence>
<comment type="similarity">
    <text evidence="2 8">Belongs to the Casparian strip membrane proteins (CASP) family.</text>
</comment>
<keyword evidence="7 8" id="KW-0472">Membrane</keyword>
<feature type="transmembrane region" description="Helical" evidence="8">
    <location>
        <begin position="50"/>
        <end position="71"/>
    </location>
</feature>
<dbReference type="RefSeq" id="XP_020554494.1">
    <property type="nucleotide sequence ID" value="XM_020698835.1"/>
</dbReference>
<keyword evidence="6 8" id="KW-1133">Transmembrane helix</keyword>
<protein>
    <recommendedName>
        <fullName evidence="8">CASP-like protein</fullName>
    </recommendedName>
</protein>
<dbReference type="PANTHER" id="PTHR36488">
    <property type="entry name" value="CASP-LIKE PROTEIN 1U1"/>
    <property type="match status" value="1"/>
</dbReference>
<dbReference type="OrthoDB" id="912656at2759"/>
<proteinExistence type="inferred from homology"/>
<dbReference type="GeneID" id="110013117"/>
<gene>
    <name evidence="11" type="primary">LOC110013117</name>
</gene>
<accession>A0A8M8VE28</accession>
<evidence type="ECO:0000256" key="1">
    <source>
        <dbReference type="ARBA" id="ARBA00004651"/>
    </source>
</evidence>
<feature type="transmembrane region" description="Helical" evidence="8">
    <location>
        <begin position="83"/>
        <end position="103"/>
    </location>
</feature>
<comment type="subcellular location">
    <subcellularLocation>
        <location evidence="1 8">Cell membrane</location>
        <topology evidence="1 8">Multi-pass membrane protein</topology>
    </subcellularLocation>
</comment>
<organism evidence="10 11">
    <name type="scientific">Sesamum indicum</name>
    <name type="common">Oriental sesame</name>
    <name type="synonym">Sesamum orientale</name>
    <dbReference type="NCBI Taxonomy" id="4182"/>
    <lineage>
        <taxon>Eukaryota</taxon>
        <taxon>Viridiplantae</taxon>
        <taxon>Streptophyta</taxon>
        <taxon>Embryophyta</taxon>
        <taxon>Tracheophyta</taxon>
        <taxon>Spermatophyta</taxon>
        <taxon>Magnoliopsida</taxon>
        <taxon>eudicotyledons</taxon>
        <taxon>Gunneridae</taxon>
        <taxon>Pentapetalae</taxon>
        <taxon>asterids</taxon>
        <taxon>lamiids</taxon>
        <taxon>Lamiales</taxon>
        <taxon>Pedaliaceae</taxon>
        <taxon>Sesamum</taxon>
    </lineage>
</organism>
<dbReference type="Pfam" id="PF04535">
    <property type="entry name" value="CASP_dom"/>
    <property type="match status" value="1"/>
</dbReference>
<evidence type="ECO:0000256" key="8">
    <source>
        <dbReference type="RuleBase" id="RU361233"/>
    </source>
</evidence>
<dbReference type="PANTHER" id="PTHR36488:SF8">
    <property type="entry name" value="CASP-LIKE PROTEIN 1U1"/>
    <property type="match status" value="1"/>
</dbReference>
<evidence type="ECO:0000256" key="6">
    <source>
        <dbReference type="ARBA" id="ARBA00022989"/>
    </source>
</evidence>
<name>A0A8M8VE28_SESIN</name>
<comment type="subunit">
    <text evidence="3 8">Homodimer and heterodimers.</text>
</comment>
<dbReference type="Gramene" id="SIN_1019267.t">
    <property type="protein sequence ID" value="SIN_1019267.t"/>
    <property type="gene ID" value="SIN_1019267"/>
</dbReference>
<evidence type="ECO:0000313" key="11">
    <source>
        <dbReference type="RefSeq" id="XP_020554494.1"/>
    </source>
</evidence>
<dbReference type="InterPro" id="IPR044173">
    <property type="entry name" value="CASPL"/>
</dbReference>
<keyword evidence="10" id="KW-1185">Reference proteome</keyword>
<evidence type="ECO:0000256" key="2">
    <source>
        <dbReference type="ARBA" id="ARBA00007651"/>
    </source>
</evidence>
<evidence type="ECO:0000256" key="3">
    <source>
        <dbReference type="ARBA" id="ARBA00011489"/>
    </source>
</evidence>
<dbReference type="InterPro" id="IPR006702">
    <property type="entry name" value="CASP_dom"/>
</dbReference>
<reference evidence="11" key="1">
    <citation type="submission" date="2025-08" db="UniProtKB">
        <authorList>
            <consortium name="RefSeq"/>
        </authorList>
    </citation>
    <scope>IDENTIFICATION</scope>
</reference>
<keyword evidence="4 8" id="KW-1003">Cell membrane</keyword>
<dbReference type="Proteomes" id="UP000504604">
    <property type="component" value="Linkage group LG14"/>
</dbReference>
<evidence type="ECO:0000259" key="9">
    <source>
        <dbReference type="Pfam" id="PF04535"/>
    </source>
</evidence>
<feature type="transmembrane region" description="Helical" evidence="8">
    <location>
        <begin position="12"/>
        <end position="30"/>
    </location>
</feature>
<dbReference type="InterPro" id="IPR006459">
    <property type="entry name" value="CASP/CASPL"/>
</dbReference>
<sequence>MGRGKPMKTIVLRGLANASFLVAAIVMFASYQKVDEESFNFIARYSDWNGFMFCAVVNCIGCLYNLVVLIIPSGSQLWKTVIVLDVIVNMVVGASLGAGWQTYLMLGEGNMHARWWPICGAVPYFCAKVLGSLITSTFGFAVAIALLICTLHVSVDPFLVGNQS</sequence>
<dbReference type="AlphaFoldDB" id="A0A8M8VE28"/>
<dbReference type="GO" id="GO:0005886">
    <property type="term" value="C:plasma membrane"/>
    <property type="evidence" value="ECO:0007669"/>
    <property type="project" value="UniProtKB-SubCell"/>
</dbReference>
<dbReference type="KEGG" id="sind:110013117"/>
<evidence type="ECO:0000256" key="4">
    <source>
        <dbReference type="ARBA" id="ARBA00022475"/>
    </source>
</evidence>
<dbReference type="NCBIfam" id="TIGR01569">
    <property type="entry name" value="A_tha_TIGR01569"/>
    <property type="match status" value="1"/>
</dbReference>